<organism evidence="2 3">
    <name type="scientific">Iris pallida</name>
    <name type="common">Sweet iris</name>
    <dbReference type="NCBI Taxonomy" id="29817"/>
    <lineage>
        <taxon>Eukaryota</taxon>
        <taxon>Viridiplantae</taxon>
        <taxon>Streptophyta</taxon>
        <taxon>Embryophyta</taxon>
        <taxon>Tracheophyta</taxon>
        <taxon>Spermatophyta</taxon>
        <taxon>Magnoliopsida</taxon>
        <taxon>Liliopsida</taxon>
        <taxon>Asparagales</taxon>
        <taxon>Iridaceae</taxon>
        <taxon>Iridoideae</taxon>
        <taxon>Irideae</taxon>
        <taxon>Iris</taxon>
    </lineage>
</organism>
<protein>
    <submittedName>
        <fullName evidence="2">Uncharacterized protein</fullName>
    </submittedName>
</protein>
<gene>
    <name evidence="2" type="ORF">M6B38_226640</name>
</gene>
<keyword evidence="3" id="KW-1185">Reference proteome</keyword>
<reference evidence="2" key="1">
    <citation type="journal article" date="2023" name="GigaByte">
        <title>Genome assembly of the bearded iris, Iris pallida Lam.</title>
        <authorList>
            <person name="Bruccoleri R.E."/>
            <person name="Oakeley E.J."/>
            <person name="Faust A.M.E."/>
            <person name="Altorfer M."/>
            <person name="Dessus-Babus S."/>
            <person name="Burckhardt D."/>
            <person name="Oertli M."/>
            <person name="Naumann U."/>
            <person name="Petersen F."/>
            <person name="Wong J."/>
        </authorList>
    </citation>
    <scope>NUCLEOTIDE SEQUENCE</scope>
    <source>
        <strain evidence="2">GSM-AAB239-AS_SAM_17_03QT</strain>
    </source>
</reference>
<evidence type="ECO:0000313" key="3">
    <source>
        <dbReference type="Proteomes" id="UP001140949"/>
    </source>
</evidence>
<name>A0AAX6DUL8_IRIPA</name>
<evidence type="ECO:0000256" key="1">
    <source>
        <dbReference type="SAM" id="MobiDB-lite"/>
    </source>
</evidence>
<proteinExistence type="predicted"/>
<feature type="region of interest" description="Disordered" evidence="1">
    <location>
        <begin position="1"/>
        <end position="47"/>
    </location>
</feature>
<feature type="compositionally biased region" description="Pro residues" evidence="1">
    <location>
        <begin position="1"/>
        <end position="10"/>
    </location>
</feature>
<evidence type="ECO:0000313" key="2">
    <source>
        <dbReference type="EMBL" id="KAJ6795421.1"/>
    </source>
</evidence>
<sequence length="47" mass="4552">MPRNQPPPPGREVGLSATKSAPVAARHPSAGGVSGTAVETVDGGACL</sequence>
<accession>A0AAX6DUL8</accession>
<dbReference type="EMBL" id="JANAVB010041818">
    <property type="protein sequence ID" value="KAJ6795421.1"/>
    <property type="molecule type" value="Genomic_DNA"/>
</dbReference>
<dbReference type="AlphaFoldDB" id="A0AAX6DUL8"/>
<dbReference type="Proteomes" id="UP001140949">
    <property type="component" value="Unassembled WGS sequence"/>
</dbReference>
<reference evidence="2" key="2">
    <citation type="submission" date="2023-04" db="EMBL/GenBank/DDBJ databases">
        <authorList>
            <person name="Bruccoleri R.E."/>
            <person name="Oakeley E.J."/>
            <person name="Faust A.-M."/>
            <person name="Dessus-Babus S."/>
            <person name="Altorfer M."/>
            <person name="Burckhardt D."/>
            <person name="Oertli M."/>
            <person name="Naumann U."/>
            <person name="Petersen F."/>
            <person name="Wong J."/>
        </authorList>
    </citation>
    <scope>NUCLEOTIDE SEQUENCE</scope>
    <source>
        <strain evidence="2">GSM-AAB239-AS_SAM_17_03QT</strain>
        <tissue evidence="2">Leaf</tissue>
    </source>
</reference>
<comment type="caution">
    <text evidence="2">The sequence shown here is derived from an EMBL/GenBank/DDBJ whole genome shotgun (WGS) entry which is preliminary data.</text>
</comment>